<dbReference type="PANTHER" id="PTHR45947">
    <property type="entry name" value="SULFOQUINOVOSYL TRANSFERASE SQD2"/>
    <property type="match status" value="1"/>
</dbReference>
<sequence length="663" mass="72488">MRVLRISHSGVVDAWRARERFARAQGIEVHSVTATEWDEGGSMVAMTPRPGEDIEAVRTLGTHPALFLYDPRRLWQLLGEDWDVLDLHEEPFALATAEVLAIRALRRNRVPYLLYSAQNLDKRYPPPFGWCEKWSLRHAGAVSVCNRRAGEIVRRKGLIGRAVLIGLGIDGSTFTPDPAGHLDGSSIRVGYVGRLEHHKGVDVLIEAVARNPRLTLAIAGAGPEHERLRSMAASSPAADRVEFLGPVDQAALPHFYRRLDVLAVPSRTTASWLEQFGRVAVEAMACGVPVVASDSGALPDVVGDAGLLVPPDDPDALAAALGRAGDDTPTHETMRTRGLARARDYDWESIGAEYVTLYEAVARLQRHDTHRELEIIVVAYHSADMLRDTLTPIRHLPITVVDNSSDVGVRAVCEDLGVRYLDPGNNGGFAAGVNHGLAHRLHPSSDVLLLNPDAVIDPDGIRTLHERLLREPDLASVGPAQVDGSGRSSRVSWPFPTPWGSIVEAIGLGRCRRAEYVIGSVLLLRAEALAQVGELDESFFLYAEETDWARRAAHLGWRHELVAEVAATHLGGATSTDSSLRDAHFHASQERYHRKHFGDVGWQVTRAATILGSVVRGIVLRDQRAAAARRRAVRYLRGPVAVETALTGRSAALTRSGERPWTP</sequence>
<evidence type="ECO:0000313" key="6">
    <source>
        <dbReference type="Proteomes" id="UP000192634"/>
    </source>
</evidence>
<dbReference type="Gene3D" id="3.90.550.10">
    <property type="entry name" value="Spore Coat Polysaccharide Biosynthesis Protein SpsA, Chain A"/>
    <property type="match status" value="1"/>
</dbReference>
<proteinExistence type="predicted"/>
<evidence type="ECO:0000259" key="4">
    <source>
        <dbReference type="Pfam" id="PF00535"/>
    </source>
</evidence>
<dbReference type="InterPro" id="IPR001296">
    <property type="entry name" value="Glyco_trans_1"/>
</dbReference>
<reference evidence="5 6" key="1">
    <citation type="submission" date="2017-04" db="EMBL/GenBank/DDBJ databases">
        <authorList>
            <person name="Afonso C.L."/>
            <person name="Miller P.J."/>
            <person name="Scott M.A."/>
            <person name="Spackman E."/>
            <person name="Goraichik I."/>
            <person name="Dimitrov K.M."/>
            <person name="Suarez D.L."/>
            <person name="Swayne D.E."/>
        </authorList>
    </citation>
    <scope>NUCLEOTIDE SEQUENCE [LARGE SCALE GENOMIC DNA]</scope>
    <source>
        <strain evidence="5 6">CGMCC 1.12511</strain>
    </source>
</reference>
<dbReference type="SUPFAM" id="SSF53448">
    <property type="entry name" value="Nucleotide-diphospho-sugar transferases"/>
    <property type="match status" value="1"/>
</dbReference>
<keyword evidence="2 5" id="KW-0808">Transferase</keyword>
<dbReference type="InterPro" id="IPR001173">
    <property type="entry name" value="Glyco_trans_2-like"/>
</dbReference>
<evidence type="ECO:0000256" key="1">
    <source>
        <dbReference type="ARBA" id="ARBA00021292"/>
    </source>
</evidence>
<dbReference type="SUPFAM" id="SSF53756">
    <property type="entry name" value="UDP-Glycosyltransferase/glycogen phosphorylase"/>
    <property type="match status" value="1"/>
</dbReference>
<dbReference type="Gene3D" id="3.40.50.2000">
    <property type="entry name" value="Glycogen Phosphorylase B"/>
    <property type="match status" value="2"/>
</dbReference>
<dbReference type="Proteomes" id="UP000192634">
    <property type="component" value="Unassembled WGS sequence"/>
</dbReference>
<dbReference type="RefSeq" id="WP_234993765.1">
    <property type="nucleotide sequence ID" value="NZ_FWXN01000004.1"/>
</dbReference>
<dbReference type="EMBL" id="FWXN01000004">
    <property type="protein sequence ID" value="SMC50464.1"/>
    <property type="molecule type" value="Genomic_DNA"/>
</dbReference>
<name>A0A1W1ZPY2_9MICO</name>
<accession>A0A1W1ZPY2</accession>
<evidence type="ECO:0000313" key="5">
    <source>
        <dbReference type="EMBL" id="SMC50464.1"/>
    </source>
</evidence>
<gene>
    <name evidence="5" type="ORF">SAMN06296429_104146</name>
</gene>
<protein>
    <recommendedName>
        <fullName evidence="1">D-inositol 3-phosphate glycosyltransferase</fullName>
    </recommendedName>
</protein>
<dbReference type="PANTHER" id="PTHR45947:SF3">
    <property type="entry name" value="SULFOQUINOVOSYL TRANSFERASE SQD2"/>
    <property type="match status" value="1"/>
</dbReference>
<dbReference type="InterPro" id="IPR029044">
    <property type="entry name" value="Nucleotide-diphossugar_trans"/>
</dbReference>
<feature type="domain" description="Glycosyl transferase family 1" evidence="3">
    <location>
        <begin position="186"/>
        <end position="338"/>
    </location>
</feature>
<organism evidence="5 6">
    <name type="scientific">Janibacter indicus</name>
    <dbReference type="NCBI Taxonomy" id="857417"/>
    <lineage>
        <taxon>Bacteria</taxon>
        <taxon>Bacillati</taxon>
        <taxon>Actinomycetota</taxon>
        <taxon>Actinomycetes</taxon>
        <taxon>Micrococcales</taxon>
        <taxon>Intrasporangiaceae</taxon>
        <taxon>Janibacter</taxon>
    </lineage>
</organism>
<evidence type="ECO:0000259" key="3">
    <source>
        <dbReference type="Pfam" id="PF00534"/>
    </source>
</evidence>
<feature type="domain" description="Glycosyltransferase 2-like" evidence="4">
    <location>
        <begin position="375"/>
        <end position="492"/>
    </location>
</feature>
<dbReference type="InterPro" id="IPR050194">
    <property type="entry name" value="Glycosyltransferase_grp1"/>
</dbReference>
<dbReference type="Pfam" id="PF00535">
    <property type="entry name" value="Glycos_transf_2"/>
    <property type="match status" value="1"/>
</dbReference>
<dbReference type="AlphaFoldDB" id="A0A1W1ZPY2"/>
<dbReference type="Pfam" id="PF00534">
    <property type="entry name" value="Glycos_transf_1"/>
    <property type="match status" value="1"/>
</dbReference>
<dbReference type="GO" id="GO:0016758">
    <property type="term" value="F:hexosyltransferase activity"/>
    <property type="evidence" value="ECO:0007669"/>
    <property type="project" value="TreeGrafter"/>
</dbReference>
<evidence type="ECO:0000256" key="2">
    <source>
        <dbReference type="ARBA" id="ARBA00022679"/>
    </source>
</evidence>